<name>A0AA40HA29_CNENI</name>
<evidence type="ECO:0000259" key="11">
    <source>
        <dbReference type="SMART" id="SM00921"/>
    </source>
</evidence>
<dbReference type="InterPro" id="IPR050160">
    <property type="entry name" value="MHC/Immunoglobulin"/>
</dbReference>
<dbReference type="PANTHER" id="PTHR19944">
    <property type="entry name" value="MHC CLASS II-RELATED"/>
    <property type="match status" value="1"/>
</dbReference>
<accession>A0AA40HA29</accession>
<feature type="compositionally biased region" description="Pro residues" evidence="9">
    <location>
        <begin position="229"/>
        <end position="238"/>
    </location>
</feature>
<evidence type="ECO:0000256" key="5">
    <source>
        <dbReference type="ARBA" id="ARBA00023130"/>
    </source>
</evidence>
<evidence type="ECO:0000256" key="10">
    <source>
        <dbReference type="SAM" id="SignalP"/>
    </source>
</evidence>
<dbReference type="Gene3D" id="3.10.320.10">
    <property type="entry name" value="Class II Histocompatibility Antigen, M Beta Chain, Chain B, domain 1"/>
    <property type="match status" value="1"/>
</dbReference>
<evidence type="ECO:0000256" key="9">
    <source>
        <dbReference type="SAM" id="MobiDB-lite"/>
    </source>
</evidence>
<dbReference type="AlphaFoldDB" id="A0AA40HA29"/>
<protein>
    <recommendedName>
        <fullName evidence="11">MHC class II beta chain N-terminal domain-containing protein</fullName>
    </recommendedName>
</protein>
<feature type="region of interest" description="Disordered" evidence="9">
    <location>
        <begin position="140"/>
        <end position="238"/>
    </location>
</feature>
<dbReference type="InterPro" id="IPR014745">
    <property type="entry name" value="MHC_II_a/b_N"/>
</dbReference>
<keyword evidence="8" id="KW-0491">MHC II</keyword>
<dbReference type="InterPro" id="IPR000353">
    <property type="entry name" value="MHC_II_b_N"/>
</dbReference>
<sequence length="238" mass="25928">MSGKPALRPPGGPWAAAVMVWLVALRAPVAEGRDSPGNFVLQFKAFCYFSNGTERVRLVLRHVYNLEDYVRFDSDVGEFRALTPLGRPEAEYWNSQKDLLEEKRAYVDTLCRHNYQIEARTTLQRRGERPARTHSALKSLSAGVGGGAGGGSATTAGLHWGEEGRPRAGPTGDLRELKGDGRGPRTGTWIGPRGTRDWTGAAPAQTPIPPKSPRGRKACSSFHPFCTPSQPPSPHSRS</sequence>
<evidence type="ECO:0000256" key="3">
    <source>
        <dbReference type="ARBA" id="ARBA00022859"/>
    </source>
</evidence>
<dbReference type="Proteomes" id="UP001177744">
    <property type="component" value="Unassembled WGS sequence"/>
</dbReference>
<dbReference type="InterPro" id="IPR011162">
    <property type="entry name" value="MHC_I/II-like_Ag-recog"/>
</dbReference>
<keyword evidence="13" id="KW-1185">Reference proteome</keyword>
<evidence type="ECO:0000256" key="6">
    <source>
        <dbReference type="ARBA" id="ARBA00023136"/>
    </source>
</evidence>
<dbReference type="SUPFAM" id="SSF54452">
    <property type="entry name" value="MHC antigen-recognition domain"/>
    <property type="match status" value="1"/>
</dbReference>
<dbReference type="PANTHER" id="PTHR19944:SF104">
    <property type="entry name" value="MHC CLASS II ANTIGEN"/>
    <property type="match status" value="1"/>
</dbReference>
<evidence type="ECO:0000256" key="4">
    <source>
        <dbReference type="ARBA" id="ARBA00022989"/>
    </source>
</evidence>
<keyword evidence="4" id="KW-1133">Transmembrane helix</keyword>
<keyword evidence="10" id="KW-0732">Signal</keyword>
<dbReference type="SMART" id="SM00921">
    <property type="entry name" value="MHC_II_beta"/>
    <property type="match status" value="1"/>
</dbReference>
<evidence type="ECO:0000256" key="2">
    <source>
        <dbReference type="ARBA" id="ARBA00022692"/>
    </source>
</evidence>
<gene>
    <name evidence="12" type="ORF">QTO34_012962</name>
</gene>
<feature type="compositionally biased region" description="Basic and acidic residues" evidence="9">
    <location>
        <begin position="173"/>
        <end position="183"/>
    </location>
</feature>
<comment type="subcellular location">
    <subcellularLocation>
        <location evidence="1">Membrane</location>
        <topology evidence="1">Single-pass type I membrane protein</topology>
    </subcellularLocation>
</comment>
<feature type="chain" id="PRO_5041242023" description="MHC class II beta chain N-terminal domain-containing protein" evidence="10">
    <location>
        <begin position="33"/>
        <end position="238"/>
    </location>
</feature>
<keyword evidence="7" id="KW-0325">Glycoprotein</keyword>
<dbReference type="EMBL" id="JAULJE010000028">
    <property type="protein sequence ID" value="KAK1327460.1"/>
    <property type="molecule type" value="Genomic_DNA"/>
</dbReference>
<reference evidence="12" key="1">
    <citation type="submission" date="2023-06" db="EMBL/GenBank/DDBJ databases">
        <title>Reference genome for the Northern bat (Eptesicus nilssonii), a most northern bat species.</title>
        <authorList>
            <person name="Laine V.N."/>
            <person name="Pulliainen A.T."/>
            <person name="Lilley T.M."/>
        </authorList>
    </citation>
    <scope>NUCLEOTIDE SEQUENCE</scope>
    <source>
        <strain evidence="12">BLF_Eptnil</strain>
        <tissue evidence="12">Kidney</tissue>
    </source>
</reference>
<dbReference type="GO" id="GO:0042613">
    <property type="term" value="C:MHC class II protein complex"/>
    <property type="evidence" value="ECO:0007669"/>
    <property type="project" value="UniProtKB-KW"/>
</dbReference>
<proteinExistence type="predicted"/>
<keyword evidence="5" id="KW-1064">Adaptive immunity</keyword>
<evidence type="ECO:0000256" key="7">
    <source>
        <dbReference type="ARBA" id="ARBA00023180"/>
    </source>
</evidence>
<feature type="non-terminal residue" evidence="12">
    <location>
        <position position="238"/>
    </location>
</feature>
<keyword evidence="3" id="KW-0391">Immunity</keyword>
<dbReference type="GO" id="GO:0002504">
    <property type="term" value="P:antigen processing and presentation of peptide or polysaccharide antigen via MHC class II"/>
    <property type="evidence" value="ECO:0007669"/>
    <property type="project" value="UniProtKB-KW"/>
</dbReference>
<dbReference type="FunFam" id="3.10.320.10:FF:000001">
    <property type="entry name" value="HLA class II histocompatibility antigen, DRB1-1 beta chain"/>
    <property type="match status" value="1"/>
</dbReference>
<dbReference type="Pfam" id="PF00969">
    <property type="entry name" value="MHC_II_beta"/>
    <property type="match status" value="1"/>
</dbReference>
<feature type="domain" description="MHC class II beta chain N-terminal" evidence="11">
    <location>
        <begin position="45"/>
        <end position="119"/>
    </location>
</feature>
<keyword evidence="2" id="KW-0812">Transmembrane</keyword>
<evidence type="ECO:0000256" key="1">
    <source>
        <dbReference type="ARBA" id="ARBA00004479"/>
    </source>
</evidence>
<keyword evidence="6" id="KW-0472">Membrane</keyword>
<organism evidence="12 13">
    <name type="scientific">Cnephaeus nilssonii</name>
    <name type="common">Northern bat</name>
    <name type="synonym">Eptesicus nilssonii</name>
    <dbReference type="NCBI Taxonomy" id="3371016"/>
    <lineage>
        <taxon>Eukaryota</taxon>
        <taxon>Metazoa</taxon>
        <taxon>Chordata</taxon>
        <taxon>Craniata</taxon>
        <taxon>Vertebrata</taxon>
        <taxon>Euteleostomi</taxon>
        <taxon>Mammalia</taxon>
        <taxon>Eutheria</taxon>
        <taxon>Laurasiatheria</taxon>
        <taxon>Chiroptera</taxon>
        <taxon>Yangochiroptera</taxon>
        <taxon>Vespertilionidae</taxon>
        <taxon>Cnephaeus</taxon>
    </lineage>
</organism>
<evidence type="ECO:0000256" key="8">
    <source>
        <dbReference type="ARBA" id="ARBA00023182"/>
    </source>
</evidence>
<comment type="caution">
    <text evidence="12">The sequence shown here is derived from an EMBL/GenBank/DDBJ whole genome shotgun (WGS) entry which is preliminary data.</text>
</comment>
<feature type="signal peptide" evidence="10">
    <location>
        <begin position="1"/>
        <end position="32"/>
    </location>
</feature>
<evidence type="ECO:0000313" key="13">
    <source>
        <dbReference type="Proteomes" id="UP001177744"/>
    </source>
</evidence>
<dbReference type="GO" id="GO:0002250">
    <property type="term" value="P:adaptive immune response"/>
    <property type="evidence" value="ECO:0007669"/>
    <property type="project" value="UniProtKB-KW"/>
</dbReference>
<feature type="compositionally biased region" description="Gly residues" evidence="9">
    <location>
        <begin position="143"/>
        <end position="152"/>
    </location>
</feature>
<evidence type="ECO:0000313" key="12">
    <source>
        <dbReference type="EMBL" id="KAK1327460.1"/>
    </source>
</evidence>